<feature type="compositionally biased region" description="Basic and acidic residues" evidence="1">
    <location>
        <begin position="397"/>
        <end position="418"/>
    </location>
</feature>
<feature type="compositionally biased region" description="Acidic residues" evidence="1">
    <location>
        <begin position="387"/>
        <end position="396"/>
    </location>
</feature>
<feature type="compositionally biased region" description="Acidic residues" evidence="1">
    <location>
        <begin position="346"/>
        <end position="358"/>
    </location>
</feature>
<dbReference type="AlphaFoldDB" id="A0A137PIK4"/>
<evidence type="ECO:0000313" key="3">
    <source>
        <dbReference type="Proteomes" id="UP000070444"/>
    </source>
</evidence>
<evidence type="ECO:0000256" key="1">
    <source>
        <dbReference type="SAM" id="MobiDB-lite"/>
    </source>
</evidence>
<protein>
    <submittedName>
        <fullName evidence="2">Uncharacterized protein</fullName>
    </submittedName>
</protein>
<feature type="compositionally biased region" description="Acidic residues" evidence="1">
    <location>
        <begin position="272"/>
        <end position="294"/>
    </location>
</feature>
<feature type="compositionally biased region" description="Low complexity" evidence="1">
    <location>
        <begin position="161"/>
        <end position="170"/>
    </location>
</feature>
<reference evidence="2 3" key="1">
    <citation type="journal article" date="2015" name="Genome Biol. Evol.">
        <title>Phylogenomic analyses indicate that early fungi evolved digesting cell walls of algal ancestors of land plants.</title>
        <authorList>
            <person name="Chang Y."/>
            <person name="Wang S."/>
            <person name="Sekimoto S."/>
            <person name="Aerts A.L."/>
            <person name="Choi C."/>
            <person name="Clum A."/>
            <person name="LaButti K.M."/>
            <person name="Lindquist E.A."/>
            <person name="Yee Ngan C."/>
            <person name="Ohm R.A."/>
            <person name="Salamov A.A."/>
            <person name="Grigoriev I.V."/>
            <person name="Spatafora J.W."/>
            <person name="Berbee M.L."/>
        </authorList>
    </citation>
    <scope>NUCLEOTIDE SEQUENCE [LARGE SCALE GENOMIC DNA]</scope>
    <source>
        <strain evidence="2 3">NRRL 28638</strain>
    </source>
</reference>
<accession>A0A137PIK4</accession>
<name>A0A137PIK4_CONC2</name>
<gene>
    <name evidence="2" type="ORF">CONCODRAFT_67280</name>
</gene>
<feature type="region of interest" description="Disordered" evidence="1">
    <location>
        <begin position="272"/>
        <end position="427"/>
    </location>
</feature>
<keyword evidence="3" id="KW-1185">Reference proteome</keyword>
<proteinExistence type="predicted"/>
<dbReference type="EMBL" id="KQ964420">
    <property type="protein sequence ID" value="KXN74836.1"/>
    <property type="molecule type" value="Genomic_DNA"/>
</dbReference>
<feature type="region of interest" description="Disordered" evidence="1">
    <location>
        <begin position="157"/>
        <end position="177"/>
    </location>
</feature>
<feature type="compositionally biased region" description="Low complexity" evidence="1">
    <location>
        <begin position="363"/>
        <end position="374"/>
    </location>
</feature>
<dbReference type="Proteomes" id="UP000070444">
    <property type="component" value="Unassembled WGS sequence"/>
</dbReference>
<sequence length="427" mass="49289">MKKNNQNIYLGLNNDRKRKLLEELSEKYSQNVSYEPNFPYLNSQQIKKKKLETSIEKWKNFDSRIESLTKFGLTRFESYLQVNEEEKDPNVIYHYFNDPKNPIKVATEELTKFTSYFNSRFESYNKLRLQNIQKQLDYFNEKDLQLSKQLETEEKIEETVSSASASASASENESQADYFSSDILDTKQESEAEIILSSGDEEIEEVQTQENTNYDAGFDVTITSFEMSDQLYPLAAPQRDNVFQNQQPSYQTYSYEDDASMLALSQLVQGYSDEEIDDDDDDKYAGEEEEEEENSISYEQERRPAFITDGNGSHDDQDEDYDNKVGYDQTGRPILSTDDIGSHNDQEDDTDSETEIQEDYNSRETSGSPSRSSENVIELITDSANESQEEYSDSDTDQDKSDAHTVRYTNDREGENRSDAGSSDIYN</sequence>
<organism evidence="2 3">
    <name type="scientific">Conidiobolus coronatus (strain ATCC 28846 / CBS 209.66 / NRRL 28638)</name>
    <name type="common">Delacroixia coronata</name>
    <dbReference type="NCBI Taxonomy" id="796925"/>
    <lineage>
        <taxon>Eukaryota</taxon>
        <taxon>Fungi</taxon>
        <taxon>Fungi incertae sedis</taxon>
        <taxon>Zoopagomycota</taxon>
        <taxon>Entomophthoromycotina</taxon>
        <taxon>Entomophthoromycetes</taxon>
        <taxon>Entomophthorales</taxon>
        <taxon>Ancylistaceae</taxon>
        <taxon>Conidiobolus</taxon>
    </lineage>
</organism>
<evidence type="ECO:0000313" key="2">
    <source>
        <dbReference type="EMBL" id="KXN74836.1"/>
    </source>
</evidence>